<feature type="binding site" evidence="3">
    <location>
        <position position="48"/>
    </location>
    <ligand>
        <name>a divalent metal cation</name>
        <dbReference type="ChEBI" id="CHEBI:60240"/>
    </ligand>
</feature>
<evidence type="ECO:0000256" key="2">
    <source>
        <dbReference type="ARBA" id="ARBA00022723"/>
    </source>
</evidence>
<keyword evidence="2 3" id="KW-0479">Metal-binding</keyword>
<dbReference type="EMBL" id="JAAIKC010000005">
    <property type="protein sequence ID" value="NEW07498.1"/>
    <property type="molecule type" value="Genomic_DNA"/>
</dbReference>
<comment type="similarity">
    <text evidence="1">Belongs to the DinB family.</text>
</comment>
<accession>A0A6G3ZZM2</accession>
<evidence type="ECO:0008006" key="5">
    <source>
        <dbReference type="Google" id="ProtNLM"/>
    </source>
</evidence>
<dbReference type="SUPFAM" id="SSF109854">
    <property type="entry name" value="DinB/YfiT-like putative metalloenzymes"/>
    <property type="match status" value="1"/>
</dbReference>
<dbReference type="GO" id="GO:0046872">
    <property type="term" value="F:metal ion binding"/>
    <property type="evidence" value="ECO:0007669"/>
    <property type="project" value="UniProtKB-KW"/>
</dbReference>
<dbReference type="Gene3D" id="1.20.120.450">
    <property type="entry name" value="dinb family like domain"/>
    <property type="match status" value="1"/>
</dbReference>
<protein>
    <recommendedName>
        <fullName evidence="5">Damage-inducible protein DinB</fullName>
    </recommendedName>
</protein>
<dbReference type="InterPro" id="IPR007837">
    <property type="entry name" value="DinB"/>
</dbReference>
<proteinExistence type="inferred from homology"/>
<evidence type="ECO:0000313" key="4">
    <source>
        <dbReference type="EMBL" id="NEW07498.1"/>
    </source>
</evidence>
<evidence type="ECO:0000256" key="1">
    <source>
        <dbReference type="ARBA" id="ARBA00008635"/>
    </source>
</evidence>
<dbReference type="AlphaFoldDB" id="A0A6G3ZZM2"/>
<name>A0A6G3ZZM2_9BACL</name>
<sequence length="167" mass="18831">MITTIQAFVDEWTHESTTTLRVLNTLTDTSLAQQIAPDFRTLGQLGWHIATTIHEMISLTGLQFDAPENKEQHAPSSAKTIADTYRTSAAALTTAIQSQWTDVTLAESHDMYGESWLNSFTLRVLISHEIHHRGEMIVLMRQAGLRVPDVYGPTREDWLERGMQPLV</sequence>
<comment type="caution">
    <text evidence="4">The sequence shown here is derived from an EMBL/GenBank/DDBJ whole genome shotgun (WGS) entry which is preliminary data.</text>
</comment>
<dbReference type="Pfam" id="PF05163">
    <property type="entry name" value="DinB"/>
    <property type="match status" value="1"/>
</dbReference>
<gene>
    <name evidence="4" type="ORF">GK047_15945</name>
</gene>
<reference evidence="4" key="1">
    <citation type="submission" date="2020-02" db="EMBL/GenBank/DDBJ databases">
        <authorList>
            <person name="Shen X.-R."/>
            <person name="Zhang Y.-X."/>
        </authorList>
    </citation>
    <scope>NUCLEOTIDE SEQUENCE</scope>
    <source>
        <strain evidence="4">SYP-B3998</strain>
    </source>
</reference>
<organism evidence="4">
    <name type="scientific">Paenibacillus sp. SYP-B3998</name>
    <dbReference type="NCBI Taxonomy" id="2678564"/>
    <lineage>
        <taxon>Bacteria</taxon>
        <taxon>Bacillati</taxon>
        <taxon>Bacillota</taxon>
        <taxon>Bacilli</taxon>
        <taxon>Bacillales</taxon>
        <taxon>Paenibacillaceae</taxon>
        <taxon>Paenibacillus</taxon>
    </lineage>
</organism>
<dbReference type="RefSeq" id="WP_163948563.1">
    <property type="nucleotide sequence ID" value="NZ_JAAIKC010000005.1"/>
</dbReference>
<feature type="binding site" evidence="3">
    <location>
        <position position="132"/>
    </location>
    <ligand>
        <name>a divalent metal cation</name>
        <dbReference type="ChEBI" id="CHEBI:60240"/>
    </ligand>
</feature>
<evidence type="ECO:0000256" key="3">
    <source>
        <dbReference type="PIRSR" id="PIRSR607837-1"/>
    </source>
</evidence>
<feature type="binding site" evidence="3">
    <location>
        <position position="128"/>
    </location>
    <ligand>
        <name>a divalent metal cation</name>
        <dbReference type="ChEBI" id="CHEBI:60240"/>
    </ligand>
</feature>
<dbReference type="InterPro" id="IPR034660">
    <property type="entry name" value="DinB/YfiT-like"/>
</dbReference>